<name>N9U148_9GAMM</name>
<keyword evidence="2" id="KW-1185">Reference proteome</keyword>
<accession>N9U148</accession>
<dbReference type="AlphaFoldDB" id="N9U148"/>
<comment type="caution">
    <text evidence="1">The sequence shown here is derived from an EMBL/GenBank/DDBJ whole genome shotgun (WGS) entry which is preliminary data.</text>
</comment>
<gene>
    <name evidence="1" type="ORF">G114_10315</name>
</gene>
<organism evidence="1 2">
    <name type="scientific">Aeromonas diversa CDC 2478-85</name>
    <dbReference type="NCBI Taxonomy" id="1268237"/>
    <lineage>
        <taxon>Bacteria</taxon>
        <taxon>Pseudomonadati</taxon>
        <taxon>Pseudomonadota</taxon>
        <taxon>Gammaproteobacteria</taxon>
        <taxon>Aeromonadales</taxon>
        <taxon>Aeromonadaceae</taxon>
        <taxon>Aeromonas</taxon>
    </lineage>
</organism>
<sequence length="141" mass="15819">MDETQDPLYDSRRQQPRWYLHDGETPFEEQSCGIAARLMVSGLLFDRRLCRVIIKDIGPGGVGFLAPLRFELPKNLRLVLPGLPPLDCLLMHRRPVGPSLCFIGGAWAEPDAVDLAPVLSRWRQHFIATSGVAFPEDLVDL</sequence>
<proteinExistence type="predicted"/>
<dbReference type="RefSeq" id="WP_005352967.1">
    <property type="nucleotide sequence ID" value="NZ_APVG01000023.1"/>
</dbReference>
<protein>
    <recommendedName>
        <fullName evidence="3">PilZ domain-containing protein</fullName>
    </recommendedName>
</protein>
<dbReference type="PATRIC" id="fig|1268237.3.peg.2028"/>
<evidence type="ECO:0000313" key="2">
    <source>
        <dbReference type="Proteomes" id="UP000023775"/>
    </source>
</evidence>
<reference evidence="1 2" key="1">
    <citation type="journal article" date="2013" name="Genome Announc.">
        <title>Draft Genome Sequence of the Aeromonas diversa Type Strain.</title>
        <authorList>
            <person name="Farfan M."/>
            <person name="Spataro N."/>
            <person name="Sanglas A."/>
            <person name="Albarral V."/>
            <person name="Loren J.G."/>
            <person name="Bosch E."/>
            <person name="Fuste M.C."/>
        </authorList>
    </citation>
    <scope>NUCLEOTIDE SEQUENCE [LARGE SCALE GENOMIC DNA]</scope>
    <source>
        <strain evidence="1 2">2478-85</strain>
    </source>
</reference>
<dbReference type="Proteomes" id="UP000023775">
    <property type="component" value="Unassembled WGS sequence"/>
</dbReference>
<evidence type="ECO:0000313" key="1">
    <source>
        <dbReference type="EMBL" id="ENY72040.1"/>
    </source>
</evidence>
<dbReference type="OrthoDB" id="5767833at2"/>
<dbReference type="EMBL" id="APVG01000023">
    <property type="protein sequence ID" value="ENY72040.1"/>
    <property type="molecule type" value="Genomic_DNA"/>
</dbReference>
<evidence type="ECO:0008006" key="3">
    <source>
        <dbReference type="Google" id="ProtNLM"/>
    </source>
</evidence>